<dbReference type="Proteomes" id="UP000324897">
    <property type="component" value="Chromosome 7"/>
</dbReference>
<keyword evidence="2" id="KW-1185">Reference proteome</keyword>
<accession>A0A5J9U611</accession>
<name>A0A5J9U611_9POAL</name>
<dbReference type="EMBL" id="RWGY01000029">
    <property type="protein sequence ID" value="TVU18581.1"/>
    <property type="molecule type" value="Genomic_DNA"/>
</dbReference>
<proteinExistence type="predicted"/>
<sequence length="111" mass="13446">MLVVLGRPRHREHADTMLRGHPWWRLRFNQARRRKTDDRCVHELTSVKDTFPVYERSICYQNGPWLSFVTRKYSMPNPGLFMISMDSMDRDMSHGVWYFNVQHEVDYVRSI</sequence>
<organism evidence="1 2">
    <name type="scientific">Eragrostis curvula</name>
    <name type="common">weeping love grass</name>
    <dbReference type="NCBI Taxonomy" id="38414"/>
    <lineage>
        <taxon>Eukaryota</taxon>
        <taxon>Viridiplantae</taxon>
        <taxon>Streptophyta</taxon>
        <taxon>Embryophyta</taxon>
        <taxon>Tracheophyta</taxon>
        <taxon>Spermatophyta</taxon>
        <taxon>Magnoliopsida</taxon>
        <taxon>Liliopsida</taxon>
        <taxon>Poales</taxon>
        <taxon>Poaceae</taxon>
        <taxon>PACMAD clade</taxon>
        <taxon>Chloridoideae</taxon>
        <taxon>Eragrostideae</taxon>
        <taxon>Eragrostidinae</taxon>
        <taxon>Eragrostis</taxon>
    </lineage>
</organism>
<evidence type="ECO:0000313" key="1">
    <source>
        <dbReference type="EMBL" id="TVU18581.1"/>
    </source>
</evidence>
<evidence type="ECO:0000313" key="2">
    <source>
        <dbReference type="Proteomes" id="UP000324897"/>
    </source>
</evidence>
<comment type="caution">
    <text evidence="1">The sequence shown here is derived from an EMBL/GenBank/DDBJ whole genome shotgun (WGS) entry which is preliminary data.</text>
</comment>
<gene>
    <name evidence="1" type="ORF">EJB05_34688</name>
</gene>
<dbReference type="Gramene" id="TVU18581">
    <property type="protein sequence ID" value="TVU18581"/>
    <property type="gene ID" value="EJB05_34688"/>
</dbReference>
<protein>
    <submittedName>
        <fullName evidence="1">Uncharacterized protein</fullName>
    </submittedName>
</protein>
<dbReference type="AlphaFoldDB" id="A0A5J9U611"/>
<reference evidence="1 2" key="1">
    <citation type="journal article" date="2019" name="Sci. Rep.">
        <title>A high-quality genome of Eragrostis curvula grass provides insights into Poaceae evolution and supports new strategies to enhance forage quality.</title>
        <authorList>
            <person name="Carballo J."/>
            <person name="Santos B.A.C.M."/>
            <person name="Zappacosta D."/>
            <person name="Garbus I."/>
            <person name="Selva J.P."/>
            <person name="Gallo C.A."/>
            <person name="Diaz A."/>
            <person name="Albertini E."/>
            <person name="Caccamo M."/>
            <person name="Echenique V."/>
        </authorList>
    </citation>
    <scope>NUCLEOTIDE SEQUENCE [LARGE SCALE GENOMIC DNA]</scope>
    <source>
        <strain evidence="2">cv. Victoria</strain>
        <tissue evidence="1">Leaf</tissue>
    </source>
</reference>